<evidence type="ECO:0000256" key="8">
    <source>
        <dbReference type="ARBA" id="ARBA00023136"/>
    </source>
</evidence>
<evidence type="ECO:0000256" key="9">
    <source>
        <dbReference type="RuleBase" id="RU363032"/>
    </source>
</evidence>
<dbReference type="InterPro" id="IPR025966">
    <property type="entry name" value="OppC_N"/>
</dbReference>
<feature type="transmembrane region" description="Helical" evidence="9">
    <location>
        <begin position="33"/>
        <end position="55"/>
    </location>
</feature>
<keyword evidence="3" id="KW-1003">Cell membrane</keyword>
<dbReference type="InterPro" id="IPR035906">
    <property type="entry name" value="MetI-like_sf"/>
</dbReference>
<dbReference type="SUPFAM" id="SSF161098">
    <property type="entry name" value="MetI-like"/>
    <property type="match status" value="1"/>
</dbReference>
<keyword evidence="2 9" id="KW-0813">Transport</keyword>
<dbReference type="GO" id="GO:0071916">
    <property type="term" value="F:dipeptide transmembrane transporter activity"/>
    <property type="evidence" value="ECO:0007669"/>
    <property type="project" value="TreeGrafter"/>
</dbReference>
<evidence type="ECO:0000256" key="6">
    <source>
        <dbReference type="ARBA" id="ARBA00022927"/>
    </source>
</evidence>
<evidence type="ECO:0000313" key="11">
    <source>
        <dbReference type="EMBL" id="QGZ35404.1"/>
    </source>
</evidence>
<dbReference type="GO" id="GO:0005886">
    <property type="term" value="C:plasma membrane"/>
    <property type="evidence" value="ECO:0007669"/>
    <property type="project" value="UniProtKB-SubCell"/>
</dbReference>
<name>A0A857C8S3_9HYPH</name>
<dbReference type="GO" id="GO:0015031">
    <property type="term" value="P:protein transport"/>
    <property type="evidence" value="ECO:0007669"/>
    <property type="project" value="UniProtKB-KW"/>
</dbReference>
<proteinExistence type="inferred from homology"/>
<dbReference type="Pfam" id="PF12911">
    <property type="entry name" value="OppC_N"/>
    <property type="match status" value="1"/>
</dbReference>
<dbReference type="Proteomes" id="UP000435648">
    <property type="component" value="Chromosome"/>
</dbReference>
<dbReference type="CDD" id="cd06261">
    <property type="entry name" value="TM_PBP2"/>
    <property type="match status" value="1"/>
</dbReference>
<evidence type="ECO:0000256" key="1">
    <source>
        <dbReference type="ARBA" id="ARBA00004651"/>
    </source>
</evidence>
<dbReference type="Pfam" id="PF00528">
    <property type="entry name" value="BPD_transp_1"/>
    <property type="match status" value="1"/>
</dbReference>
<dbReference type="InterPro" id="IPR014157">
    <property type="entry name" value="Nickel_NikC"/>
</dbReference>
<evidence type="ECO:0000256" key="4">
    <source>
        <dbReference type="ARBA" id="ARBA00022692"/>
    </source>
</evidence>
<dbReference type="InterPro" id="IPR000515">
    <property type="entry name" value="MetI-like"/>
</dbReference>
<organism evidence="11 12">
    <name type="scientific">Stappia indica</name>
    <dbReference type="NCBI Taxonomy" id="538381"/>
    <lineage>
        <taxon>Bacteria</taxon>
        <taxon>Pseudomonadati</taxon>
        <taxon>Pseudomonadota</taxon>
        <taxon>Alphaproteobacteria</taxon>
        <taxon>Hyphomicrobiales</taxon>
        <taxon>Stappiaceae</taxon>
        <taxon>Stappia</taxon>
    </lineage>
</organism>
<feature type="transmembrane region" description="Helical" evidence="9">
    <location>
        <begin position="161"/>
        <end position="182"/>
    </location>
</feature>
<keyword evidence="5" id="KW-0571">Peptide transport</keyword>
<comment type="similarity">
    <text evidence="9">Belongs to the binding-protein-dependent transport system permease family.</text>
</comment>
<feature type="domain" description="ABC transmembrane type-1" evidence="10">
    <location>
        <begin position="95"/>
        <end position="284"/>
    </location>
</feature>
<dbReference type="KEGG" id="siw:GH266_13415"/>
<dbReference type="PANTHER" id="PTHR43386:SF1">
    <property type="entry name" value="D,D-DIPEPTIDE TRANSPORT SYSTEM PERMEASE PROTEIN DDPC-RELATED"/>
    <property type="match status" value="1"/>
</dbReference>
<dbReference type="AlphaFoldDB" id="A0A857C8S3"/>
<accession>A0A857C8S3</accession>
<keyword evidence="7 9" id="KW-1133">Transmembrane helix</keyword>
<dbReference type="NCBIfam" id="NF007738">
    <property type="entry name" value="PRK10417.1"/>
    <property type="match status" value="1"/>
</dbReference>
<keyword evidence="4 9" id="KW-0812">Transmembrane</keyword>
<dbReference type="GO" id="GO:0015099">
    <property type="term" value="F:nickel cation transmembrane transporter activity"/>
    <property type="evidence" value="ECO:0007669"/>
    <property type="project" value="InterPro"/>
</dbReference>
<evidence type="ECO:0000259" key="10">
    <source>
        <dbReference type="PROSITE" id="PS50928"/>
    </source>
</evidence>
<evidence type="ECO:0000256" key="3">
    <source>
        <dbReference type="ARBA" id="ARBA00022475"/>
    </source>
</evidence>
<comment type="subcellular location">
    <subcellularLocation>
        <location evidence="1 9">Cell membrane</location>
        <topology evidence="1 9">Multi-pass membrane protein</topology>
    </subcellularLocation>
</comment>
<protein>
    <submittedName>
        <fullName evidence="11">Nickel ABC transporter permease subunit NikC</fullName>
    </submittedName>
</protein>
<keyword evidence="6" id="KW-0653">Protein transport</keyword>
<dbReference type="EMBL" id="CP046908">
    <property type="protein sequence ID" value="QGZ35404.1"/>
    <property type="molecule type" value="Genomic_DNA"/>
</dbReference>
<dbReference type="InterPro" id="IPR050366">
    <property type="entry name" value="BP-dependent_transpt_permease"/>
</dbReference>
<feature type="transmembrane region" description="Helical" evidence="9">
    <location>
        <begin position="203"/>
        <end position="222"/>
    </location>
</feature>
<gene>
    <name evidence="11" type="primary">nikC</name>
    <name evidence="11" type="ORF">GH266_13415</name>
</gene>
<sequence>MTDLPLSGPAGGPSARPSRRLLSRLAAPFSGRWPVRIALAVVALLLVAALAGPWISPHDPDAIDLTQRLQGADAVHWLGTDHLGRDILSRLIAGVRVSLGVVALTLALILVLGIVVGGASGFIGGRTDQLIMRVTDVFLTFPTLVLALFMIGMLGTGLVNVVIAIALSHWAWYARIVRGIVLSLRHRDYLLAARLAGASRLRIFAAHLLPATLSQLLVLATLDIGHMMLHVSGLSFLGLGVAPPTAEWGVMIGDARQFVWTAPMLIFWPGLALFVSVMAFNILGDALRDRLDPHLRADHCH</sequence>
<dbReference type="PROSITE" id="PS50928">
    <property type="entry name" value="ABC_TM1"/>
    <property type="match status" value="1"/>
</dbReference>
<evidence type="ECO:0000256" key="2">
    <source>
        <dbReference type="ARBA" id="ARBA00022448"/>
    </source>
</evidence>
<feature type="transmembrane region" description="Helical" evidence="9">
    <location>
        <begin position="258"/>
        <end position="283"/>
    </location>
</feature>
<feature type="transmembrane region" description="Helical" evidence="9">
    <location>
        <begin position="99"/>
        <end position="125"/>
    </location>
</feature>
<dbReference type="Gene3D" id="1.10.3720.10">
    <property type="entry name" value="MetI-like"/>
    <property type="match status" value="1"/>
</dbReference>
<keyword evidence="8 9" id="KW-0472">Membrane</keyword>
<dbReference type="OrthoDB" id="9766870at2"/>
<evidence type="ECO:0000313" key="12">
    <source>
        <dbReference type="Proteomes" id="UP000435648"/>
    </source>
</evidence>
<dbReference type="PANTHER" id="PTHR43386">
    <property type="entry name" value="OLIGOPEPTIDE TRANSPORT SYSTEM PERMEASE PROTEIN APPC"/>
    <property type="match status" value="1"/>
</dbReference>
<evidence type="ECO:0000256" key="7">
    <source>
        <dbReference type="ARBA" id="ARBA00022989"/>
    </source>
</evidence>
<reference evidence="11 12" key="1">
    <citation type="submission" date="2019-12" db="EMBL/GenBank/DDBJ databases">
        <title>The genome of Stappia indica PHM037.</title>
        <authorList>
            <person name="Kacar D."/>
            <person name="Galan B."/>
            <person name="Canedo L."/>
            <person name="Rodriguez P."/>
            <person name="de la Calle F."/>
            <person name="Garcia J.L."/>
        </authorList>
    </citation>
    <scope>NUCLEOTIDE SEQUENCE [LARGE SCALE GENOMIC DNA]</scope>
    <source>
        <strain evidence="11 12">PHM037</strain>
    </source>
</reference>
<dbReference type="RefSeq" id="WP_158194274.1">
    <property type="nucleotide sequence ID" value="NZ_CP046908.1"/>
</dbReference>
<dbReference type="NCBIfam" id="TIGR02790">
    <property type="entry name" value="nickel_nikC"/>
    <property type="match status" value="1"/>
</dbReference>
<feature type="transmembrane region" description="Helical" evidence="9">
    <location>
        <begin position="137"/>
        <end position="155"/>
    </location>
</feature>
<evidence type="ECO:0000256" key="5">
    <source>
        <dbReference type="ARBA" id="ARBA00022856"/>
    </source>
</evidence>